<name>S3UXH8_9LEPT</name>
<organism evidence="1 2">
    <name type="scientific">Leptospira fainei serovar Hurstbridge str. BUT 6</name>
    <dbReference type="NCBI Taxonomy" id="1193011"/>
    <lineage>
        <taxon>Bacteria</taxon>
        <taxon>Pseudomonadati</taxon>
        <taxon>Spirochaetota</taxon>
        <taxon>Spirochaetia</taxon>
        <taxon>Leptospirales</taxon>
        <taxon>Leptospiraceae</taxon>
        <taxon>Leptospira</taxon>
    </lineage>
</organism>
<evidence type="ECO:0000313" key="2">
    <source>
        <dbReference type="Proteomes" id="UP000014540"/>
    </source>
</evidence>
<dbReference type="EMBL" id="AKWZ02000010">
    <property type="protein sequence ID" value="EPG73958.1"/>
    <property type="molecule type" value="Genomic_DNA"/>
</dbReference>
<dbReference type="NCBIfam" id="NF033768">
    <property type="entry name" value="myxo_SS_tail"/>
    <property type="match status" value="1"/>
</dbReference>
<dbReference type="AlphaFoldDB" id="S3UXH8"/>
<proteinExistence type="predicted"/>
<protein>
    <submittedName>
        <fullName evidence="1">Uncharacterized protein</fullName>
    </submittedName>
</protein>
<comment type="caution">
    <text evidence="1">The sequence shown here is derived from an EMBL/GenBank/DDBJ whole genome shotgun (WGS) entry which is preliminary data.</text>
</comment>
<dbReference type="Proteomes" id="UP000014540">
    <property type="component" value="Unassembled WGS sequence"/>
</dbReference>
<evidence type="ECO:0000313" key="1">
    <source>
        <dbReference type="EMBL" id="EPG73958.1"/>
    </source>
</evidence>
<dbReference type="InterPro" id="IPR049806">
    <property type="entry name" value="MasK-like_C"/>
</dbReference>
<reference evidence="1" key="1">
    <citation type="submission" date="2013-04" db="EMBL/GenBank/DDBJ databases">
        <authorList>
            <person name="Harkins D.M."/>
            <person name="Durkin A.S."/>
            <person name="Selengut J.D."/>
            <person name="Sanka R."/>
            <person name="DePew J."/>
            <person name="Purushe J."/>
            <person name="Ahmed A."/>
            <person name="van der Linden H."/>
            <person name="Goris M.G.A."/>
            <person name="Hartskeerl R.A."/>
            <person name="Vinetz J.M."/>
            <person name="Sutton G.G."/>
            <person name="Nelson W.C."/>
            <person name="Fouts D.E."/>
        </authorList>
    </citation>
    <scope>NUCLEOTIDE SEQUENCE [LARGE SCALE GENOMIC DNA]</scope>
    <source>
        <strain evidence="1">BUT 6</strain>
    </source>
</reference>
<accession>S3UXH8</accession>
<gene>
    <name evidence="1" type="ORF">LEP1GSC058_3041</name>
</gene>
<keyword evidence="2" id="KW-1185">Reference proteome</keyword>
<sequence length="125" mass="14796">MYQFKKSHADLLEELHKLQMNFGKSMNGNDPYLKNEVKNTILKNSGKIQECYNEYLETRPRATTGITQVDWRIDIYGNVLIPEIVRSNFTEEKFKTCLTEKISLWIFPPPSVEKYVSHKFSFEKR</sequence>